<feature type="region of interest" description="Disordered" evidence="1">
    <location>
        <begin position="150"/>
        <end position="170"/>
    </location>
</feature>
<organism evidence="3 4">
    <name type="scientific">Hymenobacter sediminicola</name>
    <dbReference type="NCBI Taxonomy" id="2761579"/>
    <lineage>
        <taxon>Bacteria</taxon>
        <taxon>Pseudomonadati</taxon>
        <taxon>Bacteroidota</taxon>
        <taxon>Cytophagia</taxon>
        <taxon>Cytophagales</taxon>
        <taxon>Hymenobacteraceae</taxon>
        <taxon>Hymenobacter</taxon>
    </lineage>
</organism>
<sequence length="250" mass="26127">MKKLHILVAALLVSGSAFAQAPQAFTAVNACVGCPAVTLTELTPTAIANLQLNPNSMPTGSIDNCSIVQQGDGRAMDDNNRAVVDQSGTGNMAILRQQEGGTNYGRQDQSGTANRAAAQVYGSNNTTLQLQTGTGNVATINVDDVVGAGPAAADNGDGNWAQQRQNGSANRAKIDQYGDFNVASQDQNGAGNYGQIRQESDRSQAEQLQVGDSNVAFTDQGRGRALDNGQRSCIEQRGDGNSAIVRQDVR</sequence>
<dbReference type="AlphaFoldDB" id="A0A7G7WB63"/>
<evidence type="ECO:0000256" key="2">
    <source>
        <dbReference type="SAM" id="SignalP"/>
    </source>
</evidence>
<evidence type="ECO:0000313" key="4">
    <source>
        <dbReference type="Proteomes" id="UP000515489"/>
    </source>
</evidence>
<proteinExistence type="predicted"/>
<dbReference type="EMBL" id="CP060202">
    <property type="protein sequence ID" value="QNH63606.1"/>
    <property type="molecule type" value="Genomic_DNA"/>
</dbReference>
<feature type="signal peptide" evidence="2">
    <location>
        <begin position="1"/>
        <end position="19"/>
    </location>
</feature>
<feature type="chain" id="PRO_5028812243" description="Curlin" evidence="2">
    <location>
        <begin position="20"/>
        <end position="250"/>
    </location>
</feature>
<accession>A0A7G7WB63</accession>
<name>A0A7G7WB63_9BACT</name>
<protein>
    <recommendedName>
        <fullName evidence="5">Curlin</fullName>
    </recommendedName>
</protein>
<dbReference type="RefSeq" id="WP_185889482.1">
    <property type="nucleotide sequence ID" value="NZ_CP060202.1"/>
</dbReference>
<dbReference type="Proteomes" id="UP000515489">
    <property type="component" value="Chromosome"/>
</dbReference>
<feature type="compositionally biased region" description="Polar residues" evidence="1">
    <location>
        <begin position="160"/>
        <end position="169"/>
    </location>
</feature>
<dbReference type="KEGG" id="hsk:H4317_07375"/>
<keyword evidence="2" id="KW-0732">Signal</keyword>
<evidence type="ECO:0000313" key="3">
    <source>
        <dbReference type="EMBL" id="QNH63606.1"/>
    </source>
</evidence>
<reference evidence="3 4" key="1">
    <citation type="submission" date="2020-08" db="EMBL/GenBank/DDBJ databases">
        <title>Hymenobacter sp. S2-20-2 genome sequencing.</title>
        <authorList>
            <person name="Jin L."/>
        </authorList>
    </citation>
    <scope>NUCLEOTIDE SEQUENCE [LARGE SCALE GENOMIC DNA]</scope>
    <source>
        <strain evidence="3 4">S2-20-2</strain>
    </source>
</reference>
<evidence type="ECO:0008006" key="5">
    <source>
        <dbReference type="Google" id="ProtNLM"/>
    </source>
</evidence>
<feature type="region of interest" description="Disordered" evidence="1">
    <location>
        <begin position="219"/>
        <end position="250"/>
    </location>
</feature>
<feature type="compositionally biased region" description="Low complexity" evidence="1">
    <location>
        <begin position="150"/>
        <end position="159"/>
    </location>
</feature>
<gene>
    <name evidence="3" type="ORF">H4317_07375</name>
</gene>
<evidence type="ECO:0000256" key="1">
    <source>
        <dbReference type="SAM" id="MobiDB-lite"/>
    </source>
</evidence>
<keyword evidence="4" id="KW-1185">Reference proteome</keyword>